<comment type="similarity">
    <text evidence="1">Belongs to the short-chain dehydrogenases/reductases (SDR) family.</text>
</comment>
<dbReference type="PRINTS" id="PR00080">
    <property type="entry name" value="SDRFAMILY"/>
</dbReference>
<comment type="caution">
    <text evidence="3">The sequence shown here is derived from an EMBL/GenBank/DDBJ whole genome shotgun (WGS) entry which is preliminary data.</text>
</comment>
<evidence type="ECO:0000313" key="4">
    <source>
        <dbReference type="Proteomes" id="UP001500449"/>
    </source>
</evidence>
<dbReference type="PANTHER" id="PTHR43669">
    <property type="entry name" value="5-KETO-D-GLUCONATE 5-REDUCTASE"/>
    <property type="match status" value="1"/>
</dbReference>
<keyword evidence="4" id="KW-1185">Reference proteome</keyword>
<keyword evidence="2" id="KW-0560">Oxidoreductase</keyword>
<dbReference type="SUPFAM" id="SSF51735">
    <property type="entry name" value="NAD(P)-binding Rossmann-fold domains"/>
    <property type="match status" value="1"/>
</dbReference>
<dbReference type="Pfam" id="PF13561">
    <property type="entry name" value="adh_short_C2"/>
    <property type="match status" value="1"/>
</dbReference>
<evidence type="ECO:0000313" key="3">
    <source>
        <dbReference type="EMBL" id="GAA1850427.1"/>
    </source>
</evidence>
<proteinExistence type="inferred from homology"/>
<dbReference type="CDD" id="cd05233">
    <property type="entry name" value="SDR_c"/>
    <property type="match status" value="1"/>
</dbReference>
<dbReference type="InterPro" id="IPR036291">
    <property type="entry name" value="NAD(P)-bd_dom_sf"/>
</dbReference>
<gene>
    <name evidence="3" type="ORF">GCM10009836_32800</name>
</gene>
<dbReference type="EMBL" id="BAAAQK010000009">
    <property type="protein sequence ID" value="GAA1850427.1"/>
    <property type="molecule type" value="Genomic_DNA"/>
</dbReference>
<dbReference type="Gene3D" id="3.40.50.720">
    <property type="entry name" value="NAD(P)-binding Rossmann-like Domain"/>
    <property type="match status" value="1"/>
</dbReference>
<dbReference type="RefSeq" id="WP_344417450.1">
    <property type="nucleotide sequence ID" value="NZ_BAAAQK010000009.1"/>
</dbReference>
<evidence type="ECO:0000256" key="1">
    <source>
        <dbReference type="ARBA" id="ARBA00006484"/>
    </source>
</evidence>
<organism evidence="3 4">
    <name type="scientific">Pseudonocardia ailaonensis</name>
    <dbReference type="NCBI Taxonomy" id="367279"/>
    <lineage>
        <taxon>Bacteria</taxon>
        <taxon>Bacillati</taxon>
        <taxon>Actinomycetota</taxon>
        <taxon>Actinomycetes</taxon>
        <taxon>Pseudonocardiales</taxon>
        <taxon>Pseudonocardiaceae</taxon>
        <taxon>Pseudonocardia</taxon>
    </lineage>
</organism>
<reference evidence="3 4" key="1">
    <citation type="journal article" date="2019" name="Int. J. Syst. Evol. Microbiol.">
        <title>The Global Catalogue of Microorganisms (GCM) 10K type strain sequencing project: providing services to taxonomists for standard genome sequencing and annotation.</title>
        <authorList>
            <consortium name="The Broad Institute Genomics Platform"/>
            <consortium name="The Broad Institute Genome Sequencing Center for Infectious Disease"/>
            <person name="Wu L."/>
            <person name="Ma J."/>
        </authorList>
    </citation>
    <scope>NUCLEOTIDE SEQUENCE [LARGE SCALE GENOMIC DNA]</scope>
    <source>
        <strain evidence="3 4">JCM 16009</strain>
    </source>
</reference>
<protein>
    <submittedName>
        <fullName evidence="3">SDR family oxidoreductase</fullName>
    </submittedName>
</protein>
<accession>A0ABN2N3A9</accession>
<sequence length="250" mass="26060">MRLQDRVAVVTGAGSGIGLEVSRRFLAEGALVVMVDLKAPEDAAAELGRPDRTLAVAADVVDPDQVEAAYEAAVARFGRVDIAVNNAGVMGGGWIHEDDADVYLDRMLDVLVRGVWNCCRSALHRMRPQGSGVILNTSSAAAVMPNPKAPAYGLAKAAVAHLTRSLSMGYGAEGIRVNEVRPGPTRTGIFAAAGVPEEKLAVYDRHMPLGLVDPATVAAAFAYLASDEACSVTGSTLAVDGGLRPIPLDE</sequence>
<dbReference type="Proteomes" id="UP001500449">
    <property type="component" value="Unassembled WGS sequence"/>
</dbReference>
<evidence type="ECO:0000256" key="2">
    <source>
        <dbReference type="ARBA" id="ARBA00023002"/>
    </source>
</evidence>
<name>A0ABN2N3A9_9PSEU</name>
<dbReference type="InterPro" id="IPR002347">
    <property type="entry name" value="SDR_fam"/>
</dbReference>
<dbReference type="PANTHER" id="PTHR43669:SF3">
    <property type="entry name" value="ALCOHOL DEHYDROGENASE, PUTATIVE (AFU_ORTHOLOGUE AFUA_3G03445)-RELATED"/>
    <property type="match status" value="1"/>
</dbReference>
<dbReference type="PRINTS" id="PR00081">
    <property type="entry name" value="GDHRDH"/>
</dbReference>